<evidence type="ECO:0000313" key="3">
    <source>
        <dbReference type="Proteomes" id="UP000197215"/>
    </source>
</evidence>
<keyword evidence="1" id="KW-1133">Transmembrane helix</keyword>
<organism evidence="2 3">
    <name type="scientific">Polynucleobacter victoriensis</name>
    <dbReference type="NCBI Taxonomy" id="2049319"/>
    <lineage>
        <taxon>Bacteria</taxon>
        <taxon>Pseudomonadati</taxon>
        <taxon>Pseudomonadota</taxon>
        <taxon>Betaproteobacteria</taxon>
        <taxon>Burkholderiales</taxon>
        <taxon>Burkholderiaceae</taxon>
        <taxon>Polynucleobacter</taxon>
    </lineage>
</organism>
<dbReference type="Proteomes" id="UP000197215">
    <property type="component" value="Unassembled WGS sequence"/>
</dbReference>
<sequence>MTILLGIIAILLPVAAGVWVWKNFDSIFLKTAQIDSNDYLSIYLKKLAAVFLTTGFLLFVCFQLVFIFSNPA</sequence>
<keyword evidence="3" id="KW-1185">Reference proteome</keyword>
<keyword evidence="1" id="KW-0812">Transmembrane</keyword>
<proteinExistence type="predicted"/>
<protein>
    <submittedName>
        <fullName evidence="2">Uncharacterized protein</fullName>
    </submittedName>
</protein>
<evidence type="ECO:0000256" key="1">
    <source>
        <dbReference type="SAM" id="Phobius"/>
    </source>
</evidence>
<dbReference type="RefSeq" id="WP_088812124.1">
    <property type="nucleotide sequence ID" value="NZ_FYEX01000001.1"/>
</dbReference>
<gene>
    <name evidence="2" type="ORF">SAMN06295916_0276</name>
</gene>
<evidence type="ECO:0000313" key="2">
    <source>
        <dbReference type="EMBL" id="SNC60436.1"/>
    </source>
</evidence>
<dbReference type="AlphaFoldDB" id="A0A212T3K6"/>
<accession>A0A212T3K6</accession>
<feature type="transmembrane region" description="Helical" evidence="1">
    <location>
        <begin position="47"/>
        <end position="68"/>
    </location>
</feature>
<dbReference type="EMBL" id="FYEX01000001">
    <property type="protein sequence ID" value="SNC60436.1"/>
    <property type="molecule type" value="Genomic_DNA"/>
</dbReference>
<dbReference type="OrthoDB" id="9134262at2"/>
<name>A0A212T3K6_9BURK</name>
<reference evidence="3" key="1">
    <citation type="submission" date="2017-06" db="EMBL/GenBank/DDBJ databases">
        <authorList>
            <person name="Varghese N."/>
            <person name="Submissions S."/>
        </authorList>
    </citation>
    <scope>NUCLEOTIDE SEQUENCE [LARGE SCALE GENOMIC DNA]</scope>
    <source>
        <strain evidence="3">MWH-VicM1</strain>
    </source>
</reference>
<keyword evidence="1" id="KW-0472">Membrane</keyword>